<dbReference type="EMBL" id="AP027370">
    <property type="protein sequence ID" value="BDY13393.1"/>
    <property type="molecule type" value="Genomic_DNA"/>
</dbReference>
<reference evidence="1 2" key="1">
    <citation type="submission" date="2023-03" db="EMBL/GenBank/DDBJ databases">
        <title>Description of Hydrogenimonas sp. ISO32.</title>
        <authorList>
            <person name="Mino S."/>
            <person name="Fukazawa S."/>
            <person name="Sawabe T."/>
        </authorList>
    </citation>
    <scope>NUCLEOTIDE SEQUENCE [LARGE SCALE GENOMIC DNA]</scope>
    <source>
        <strain evidence="1 2">ISO32</strain>
    </source>
</reference>
<evidence type="ECO:0000313" key="2">
    <source>
        <dbReference type="Proteomes" id="UP001321445"/>
    </source>
</evidence>
<keyword evidence="2" id="KW-1185">Reference proteome</keyword>
<dbReference type="Proteomes" id="UP001321445">
    <property type="component" value="Chromosome"/>
</dbReference>
<accession>A0ABM8FLZ4</accession>
<protein>
    <submittedName>
        <fullName evidence="1">Uncharacterized protein</fullName>
    </submittedName>
</protein>
<proteinExistence type="predicted"/>
<sequence>MIEEGGKERQKSLSCDGQCALIAKMQISAMTSSSRHMIAPFGVIGGTVKKKPAGSDPTG</sequence>
<evidence type="ECO:0000313" key="1">
    <source>
        <dbReference type="EMBL" id="BDY13393.1"/>
    </source>
</evidence>
<organism evidence="1 2">
    <name type="scientific">Hydrogenimonas cancrithermarum</name>
    <dbReference type="NCBI Taxonomy" id="2993563"/>
    <lineage>
        <taxon>Bacteria</taxon>
        <taxon>Pseudomonadati</taxon>
        <taxon>Campylobacterota</taxon>
        <taxon>Epsilonproteobacteria</taxon>
        <taxon>Campylobacterales</taxon>
        <taxon>Hydrogenimonadaceae</taxon>
        <taxon>Hydrogenimonas</taxon>
    </lineage>
</organism>
<name>A0ABM8FLZ4_9BACT</name>
<gene>
    <name evidence="1" type="ORF">HCR_17050</name>
</gene>